<keyword evidence="1" id="KW-0233">DNA recombination</keyword>
<dbReference type="Gene3D" id="1.10.443.10">
    <property type="entry name" value="Intergrase catalytic core"/>
    <property type="match status" value="2"/>
</dbReference>
<comment type="caution">
    <text evidence="3">The sequence shown here is derived from an EMBL/GenBank/DDBJ whole genome shotgun (WGS) entry which is preliminary data.</text>
</comment>
<dbReference type="EMBL" id="LAZR01011488">
    <property type="protein sequence ID" value="KKM61409.1"/>
    <property type="molecule type" value="Genomic_DNA"/>
</dbReference>
<evidence type="ECO:0000313" key="3">
    <source>
        <dbReference type="EMBL" id="KKM61409.1"/>
    </source>
</evidence>
<gene>
    <name evidence="3" type="ORF">LCGC14_1532000</name>
</gene>
<dbReference type="Pfam" id="PF00589">
    <property type="entry name" value="Phage_integrase"/>
    <property type="match status" value="2"/>
</dbReference>
<dbReference type="AlphaFoldDB" id="A0A0F9IVL1"/>
<dbReference type="InterPro" id="IPR013762">
    <property type="entry name" value="Integrase-like_cat_sf"/>
</dbReference>
<dbReference type="PROSITE" id="PS51898">
    <property type="entry name" value="TYR_RECOMBINASE"/>
    <property type="match status" value="1"/>
</dbReference>
<evidence type="ECO:0000256" key="1">
    <source>
        <dbReference type="ARBA" id="ARBA00023172"/>
    </source>
</evidence>
<dbReference type="PANTHER" id="PTHR30349:SF64">
    <property type="entry name" value="PROPHAGE INTEGRASE INTD-RELATED"/>
    <property type="match status" value="1"/>
</dbReference>
<organism evidence="3">
    <name type="scientific">marine sediment metagenome</name>
    <dbReference type="NCBI Taxonomy" id="412755"/>
    <lineage>
        <taxon>unclassified sequences</taxon>
        <taxon>metagenomes</taxon>
        <taxon>ecological metagenomes</taxon>
    </lineage>
</organism>
<dbReference type="InterPro" id="IPR002104">
    <property type="entry name" value="Integrase_catalytic"/>
</dbReference>
<reference evidence="3" key="1">
    <citation type="journal article" date="2015" name="Nature">
        <title>Complex archaea that bridge the gap between prokaryotes and eukaryotes.</title>
        <authorList>
            <person name="Spang A."/>
            <person name="Saw J.H."/>
            <person name="Jorgensen S.L."/>
            <person name="Zaremba-Niedzwiedzka K."/>
            <person name="Martijn J."/>
            <person name="Lind A.E."/>
            <person name="van Eijk R."/>
            <person name="Schleper C."/>
            <person name="Guy L."/>
            <person name="Ettema T.J."/>
        </authorList>
    </citation>
    <scope>NUCLEOTIDE SEQUENCE</scope>
</reference>
<dbReference type="GO" id="GO:0015074">
    <property type="term" value="P:DNA integration"/>
    <property type="evidence" value="ECO:0007669"/>
    <property type="project" value="InterPro"/>
</dbReference>
<dbReference type="SUPFAM" id="SSF56349">
    <property type="entry name" value="DNA breaking-rejoining enzymes"/>
    <property type="match status" value="1"/>
</dbReference>
<dbReference type="GO" id="GO:0006310">
    <property type="term" value="P:DNA recombination"/>
    <property type="evidence" value="ECO:0007669"/>
    <property type="project" value="UniProtKB-KW"/>
</dbReference>
<feature type="domain" description="Tyr recombinase" evidence="2">
    <location>
        <begin position="3"/>
        <end position="160"/>
    </location>
</feature>
<evidence type="ECO:0000259" key="2">
    <source>
        <dbReference type="PROSITE" id="PS51898"/>
    </source>
</evidence>
<protein>
    <recommendedName>
        <fullName evidence="2">Tyr recombinase domain-containing protein</fullName>
    </recommendedName>
</protein>
<dbReference type="PANTHER" id="PTHR30349">
    <property type="entry name" value="PHAGE INTEGRASE-RELATED"/>
    <property type="match status" value="1"/>
</dbReference>
<name>A0A0F9IVL1_9ZZZZ</name>
<accession>A0A0F9IVL1</accession>
<dbReference type="InterPro" id="IPR011010">
    <property type="entry name" value="DNA_brk_join_enz"/>
</dbReference>
<proteinExistence type="predicted"/>
<dbReference type="GO" id="GO:0003677">
    <property type="term" value="F:DNA binding"/>
    <property type="evidence" value="ECO:0007669"/>
    <property type="project" value="InterPro"/>
</dbReference>
<sequence length="162" mass="18770">MKTIPEVITEEELIKILRVTKKNHHKIAFILGFYGCMRVSEIVNLQQENIDKGQRLIRIKQAKGKKDRNIPLVPQAIRGLKHVPIKCGVRALEMAIKKCGLIAIDKNIHFHQLRHGGATHYLNKKKWSTRQVQQMLGHSKIQTTEIYTHVTPQDLIDKVWEE</sequence>
<dbReference type="InterPro" id="IPR050090">
    <property type="entry name" value="Tyrosine_recombinase_XerCD"/>
</dbReference>